<proteinExistence type="predicted"/>
<feature type="compositionally biased region" description="Basic and acidic residues" evidence="1">
    <location>
        <begin position="16"/>
        <end position="29"/>
    </location>
</feature>
<feature type="compositionally biased region" description="Polar residues" evidence="1">
    <location>
        <begin position="30"/>
        <end position="42"/>
    </location>
</feature>
<evidence type="ECO:0000256" key="1">
    <source>
        <dbReference type="SAM" id="MobiDB-lite"/>
    </source>
</evidence>
<sequence length="130" mass="14992">MPPLQSENPPVQKPHTSIDIRKVKKKESSMKTTGLGNASVTPRHSLPYHRTNESSIKHVFQFQPRGTIKAETVVQASSEAMELDKIPAAIKDRDSRDMRTRRYRDSEVQKQYEERGLMIDAIDYSRIYFS</sequence>
<feature type="region of interest" description="Disordered" evidence="1">
    <location>
        <begin position="1"/>
        <end position="52"/>
    </location>
</feature>
<accession>A0A139GZV1</accession>
<comment type="caution">
    <text evidence="2">The sequence shown here is derived from an EMBL/GenBank/DDBJ whole genome shotgun (WGS) entry which is preliminary data.</text>
</comment>
<gene>
    <name evidence="2" type="ORF">AC578_5302</name>
</gene>
<organism evidence="2 3">
    <name type="scientific">Pseudocercospora eumusae</name>
    <dbReference type="NCBI Taxonomy" id="321146"/>
    <lineage>
        <taxon>Eukaryota</taxon>
        <taxon>Fungi</taxon>
        <taxon>Dikarya</taxon>
        <taxon>Ascomycota</taxon>
        <taxon>Pezizomycotina</taxon>
        <taxon>Dothideomycetes</taxon>
        <taxon>Dothideomycetidae</taxon>
        <taxon>Mycosphaerellales</taxon>
        <taxon>Mycosphaerellaceae</taxon>
        <taxon>Pseudocercospora</taxon>
    </lineage>
</organism>
<reference evidence="2 3" key="1">
    <citation type="submission" date="2015-07" db="EMBL/GenBank/DDBJ databases">
        <title>Comparative genomics of the Sigatoka disease complex on banana suggests a link between parallel evolutionary changes in Pseudocercospora fijiensis and Pseudocercospora eumusae and increased virulence on the banana host.</title>
        <authorList>
            <person name="Chang T.-C."/>
            <person name="Salvucci A."/>
            <person name="Crous P.W."/>
            <person name="Stergiopoulos I."/>
        </authorList>
    </citation>
    <scope>NUCLEOTIDE SEQUENCE [LARGE SCALE GENOMIC DNA]</scope>
    <source>
        <strain evidence="2 3">CBS 114824</strain>
    </source>
</reference>
<dbReference type="Proteomes" id="UP000070133">
    <property type="component" value="Unassembled WGS sequence"/>
</dbReference>
<evidence type="ECO:0000313" key="3">
    <source>
        <dbReference type="Proteomes" id="UP000070133"/>
    </source>
</evidence>
<dbReference type="EMBL" id="LFZN01000202">
    <property type="protein sequence ID" value="KXS95746.1"/>
    <property type="molecule type" value="Genomic_DNA"/>
</dbReference>
<protein>
    <submittedName>
        <fullName evidence="2">Uncharacterized protein</fullName>
    </submittedName>
</protein>
<evidence type="ECO:0000313" key="2">
    <source>
        <dbReference type="EMBL" id="KXS95746.1"/>
    </source>
</evidence>
<keyword evidence="3" id="KW-1185">Reference proteome</keyword>
<dbReference type="AlphaFoldDB" id="A0A139GZV1"/>
<name>A0A139GZV1_9PEZI</name>